<evidence type="ECO:0000313" key="2">
    <source>
        <dbReference type="Proteomes" id="UP001164693"/>
    </source>
</evidence>
<gene>
    <name evidence="1" type="ORF">M6B22_13365</name>
</gene>
<organism evidence="1 2">
    <name type="scientific">Jatrophihabitans cynanchi</name>
    <dbReference type="NCBI Taxonomy" id="2944128"/>
    <lineage>
        <taxon>Bacteria</taxon>
        <taxon>Bacillati</taxon>
        <taxon>Actinomycetota</taxon>
        <taxon>Actinomycetes</taxon>
        <taxon>Jatrophihabitantales</taxon>
        <taxon>Jatrophihabitantaceae</taxon>
        <taxon>Jatrophihabitans</taxon>
    </lineage>
</organism>
<protein>
    <submittedName>
        <fullName evidence="1">Uncharacterized protein</fullName>
    </submittedName>
</protein>
<name>A0ABY7JWH3_9ACTN</name>
<keyword evidence="2" id="KW-1185">Reference proteome</keyword>
<proteinExistence type="predicted"/>
<dbReference type="RefSeq" id="WP_269442045.1">
    <property type="nucleotide sequence ID" value="NZ_CP097463.1"/>
</dbReference>
<dbReference type="Proteomes" id="UP001164693">
    <property type="component" value="Chromosome"/>
</dbReference>
<reference evidence="1" key="1">
    <citation type="submission" date="2022-05" db="EMBL/GenBank/DDBJ databases">
        <title>Jatrophihabitans sp. SB3-54 whole genome sequence.</title>
        <authorList>
            <person name="Suh M.K."/>
            <person name="Eom M.K."/>
            <person name="Kim J.S."/>
            <person name="Kim H.S."/>
            <person name="Do H.E."/>
            <person name="Shin Y.K."/>
            <person name="Lee J.-S."/>
        </authorList>
    </citation>
    <scope>NUCLEOTIDE SEQUENCE</scope>
    <source>
        <strain evidence="1">SB3-54</strain>
    </source>
</reference>
<dbReference type="EMBL" id="CP097463">
    <property type="protein sequence ID" value="WAX55529.1"/>
    <property type="molecule type" value="Genomic_DNA"/>
</dbReference>
<accession>A0ABY7JWH3</accession>
<sequence length="96" mass="10500">MTGSAAAAQVERLVKALLAQQGGIGKSKAVRKDLAKRVLDAEAALSKTDRRRARRIAIERQPAFRPTRAQLAHEDRVAGIYQPWASPQNVGRGKRS</sequence>
<evidence type="ECO:0000313" key="1">
    <source>
        <dbReference type="EMBL" id="WAX55529.1"/>
    </source>
</evidence>